<reference evidence="1" key="1">
    <citation type="submission" date="2020-06" db="EMBL/GenBank/DDBJ databases">
        <authorList>
            <person name="Li T."/>
            <person name="Hu X."/>
            <person name="Zhang T."/>
            <person name="Song X."/>
            <person name="Zhang H."/>
            <person name="Dai N."/>
            <person name="Sheng W."/>
            <person name="Hou X."/>
            <person name="Wei L."/>
        </authorList>
    </citation>
    <scope>NUCLEOTIDE SEQUENCE</scope>
    <source>
        <strain evidence="1">3651</strain>
        <tissue evidence="1">Leaf</tissue>
    </source>
</reference>
<keyword evidence="2" id="KW-1185">Reference proteome</keyword>
<proteinExistence type="predicted"/>
<name>A0AAE1XIG0_9LAMI</name>
<accession>A0AAE1XIG0</accession>
<protein>
    <submittedName>
        <fullName evidence="1">Uncharacterized protein</fullName>
    </submittedName>
</protein>
<dbReference type="EMBL" id="JACGWO010000013">
    <property type="protein sequence ID" value="KAK4412358.1"/>
    <property type="molecule type" value="Genomic_DNA"/>
</dbReference>
<comment type="caution">
    <text evidence="1">The sequence shown here is derived from an EMBL/GenBank/DDBJ whole genome shotgun (WGS) entry which is preliminary data.</text>
</comment>
<reference evidence="1" key="2">
    <citation type="journal article" date="2024" name="Plant">
        <title>Genomic evolution and insights into agronomic trait innovations of Sesamum species.</title>
        <authorList>
            <person name="Miao H."/>
            <person name="Wang L."/>
            <person name="Qu L."/>
            <person name="Liu H."/>
            <person name="Sun Y."/>
            <person name="Le M."/>
            <person name="Wang Q."/>
            <person name="Wei S."/>
            <person name="Zheng Y."/>
            <person name="Lin W."/>
            <person name="Duan Y."/>
            <person name="Cao H."/>
            <person name="Xiong S."/>
            <person name="Wang X."/>
            <person name="Wei L."/>
            <person name="Li C."/>
            <person name="Ma Q."/>
            <person name="Ju M."/>
            <person name="Zhao R."/>
            <person name="Li G."/>
            <person name="Mu C."/>
            <person name="Tian Q."/>
            <person name="Mei H."/>
            <person name="Zhang T."/>
            <person name="Gao T."/>
            <person name="Zhang H."/>
        </authorList>
    </citation>
    <scope>NUCLEOTIDE SEQUENCE</scope>
    <source>
        <strain evidence="1">3651</strain>
    </source>
</reference>
<evidence type="ECO:0000313" key="2">
    <source>
        <dbReference type="Proteomes" id="UP001293254"/>
    </source>
</evidence>
<gene>
    <name evidence="1" type="ORF">Salat_2882600</name>
</gene>
<dbReference type="AlphaFoldDB" id="A0AAE1XIG0"/>
<evidence type="ECO:0000313" key="1">
    <source>
        <dbReference type="EMBL" id="KAK4412358.1"/>
    </source>
</evidence>
<organism evidence="1 2">
    <name type="scientific">Sesamum alatum</name>
    <dbReference type="NCBI Taxonomy" id="300844"/>
    <lineage>
        <taxon>Eukaryota</taxon>
        <taxon>Viridiplantae</taxon>
        <taxon>Streptophyta</taxon>
        <taxon>Embryophyta</taxon>
        <taxon>Tracheophyta</taxon>
        <taxon>Spermatophyta</taxon>
        <taxon>Magnoliopsida</taxon>
        <taxon>eudicotyledons</taxon>
        <taxon>Gunneridae</taxon>
        <taxon>Pentapetalae</taxon>
        <taxon>asterids</taxon>
        <taxon>lamiids</taxon>
        <taxon>Lamiales</taxon>
        <taxon>Pedaliaceae</taxon>
        <taxon>Sesamum</taxon>
    </lineage>
</organism>
<sequence length="195" mass="20157">MVDIPPPPARDPPCLNDVSASTAAATVCVSSDPHFPHQLLGFSACNFSSSTTAATSRDLSYSRVFMPPTTSSSPPHSPAASAISSPASHGLLPVTCLTSKAKPDRDFSTSAPAMAAAVAAMNGGSFLEALNRAPPPVAGCKSDLGEANLLSKQPTPLPCMAALPSPPLLPDNRNFSLGTYLSIRRRSSSKKQKNL</sequence>
<dbReference type="Proteomes" id="UP001293254">
    <property type="component" value="Unassembled WGS sequence"/>
</dbReference>